<dbReference type="Proteomes" id="UP000054279">
    <property type="component" value="Unassembled WGS sequence"/>
</dbReference>
<sequence length="251" mass="27997">MAGPYGQQFVQSPNLPFQRPGLAALVKPKGFRTRGGSPPLKPSTPPPPITGDDNDNFGMDFKTIKHAYEIQSKNKQKEYNTKRHRERREAQNTRWQQEIIPSLICPYMMLREATKNGRIVVPEGGIAGGDLQPCSCGKKQRRLSYVAAYWAQRRISYDLLAAIQCHAEASQMEQPILCLIAMNPGMDSMTHSMDGSILNALDAGQDVSGHLADLSLVESGLEYFHWLAVYRQAGQMPGATAPQFSYWLNIM</sequence>
<feature type="region of interest" description="Disordered" evidence="1">
    <location>
        <begin position="27"/>
        <end position="57"/>
    </location>
</feature>
<organism evidence="2 3">
    <name type="scientific">Sphaerobolus stellatus (strain SS14)</name>
    <dbReference type="NCBI Taxonomy" id="990650"/>
    <lineage>
        <taxon>Eukaryota</taxon>
        <taxon>Fungi</taxon>
        <taxon>Dikarya</taxon>
        <taxon>Basidiomycota</taxon>
        <taxon>Agaricomycotina</taxon>
        <taxon>Agaricomycetes</taxon>
        <taxon>Phallomycetidae</taxon>
        <taxon>Geastrales</taxon>
        <taxon>Sphaerobolaceae</taxon>
        <taxon>Sphaerobolus</taxon>
    </lineage>
</organism>
<evidence type="ECO:0000256" key="1">
    <source>
        <dbReference type="SAM" id="MobiDB-lite"/>
    </source>
</evidence>
<reference evidence="2 3" key="1">
    <citation type="submission" date="2014-06" db="EMBL/GenBank/DDBJ databases">
        <title>Evolutionary Origins and Diversification of the Mycorrhizal Mutualists.</title>
        <authorList>
            <consortium name="DOE Joint Genome Institute"/>
            <consortium name="Mycorrhizal Genomics Consortium"/>
            <person name="Kohler A."/>
            <person name="Kuo A."/>
            <person name="Nagy L.G."/>
            <person name="Floudas D."/>
            <person name="Copeland A."/>
            <person name="Barry K.W."/>
            <person name="Cichocki N."/>
            <person name="Veneault-Fourrey C."/>
            <person name="LaButti K."/>
            <person name="Lindquist E.A."/>
            <person name="Lipzen A."/>
            <person name="Lundell T."/>
            <person name="Morin E."/>
            <person name="Murat C."/>
            <person name="Riley R."/>
            <person name="Ohm R."/>
            <person name="Sun H."/>
            <person name="Tunlid A."/>
            <person name="Henrissat B."/>
            <person name="Grigoriev I.V."/>
            <person name="Hibbett D.S."/>
            <person name="Martin F."/>
        </authorList>
    </citation>
    <scope>NUCLEOTIDE SEQUENCE [LARGE SCALE GENOMIC DNA]</scope>
    <source>
        <strain evidence="2 3">SS14</strain>
    </source>
</reference>
<accession>A0A0C9UEK0</accession>
<dbReference type="EMBL" id="KN837215">
    <property type="protein sequence ID" value="KIJ33234.1"/>
    <property type="molecule type" value="Genomic_DNA"/>
</dbReference>
<name>A0A0C9UEK0_SPHS4</name>
<dbReference type="AlphaFoldDB" id="A0A0C9UEK0"/>
<feature type="compositionally biased region" description="Pro residues" evidence="1">
    <location>
        <begin position="39"/>
        <end position="49"/>
    </location>
</feature>
<keyword evidence="3" id="KW-1185">Reference proteome</keyword>
<dbReference type="HOGENOM" id="CLU_1107698_0_0_1"/>
<proteinExistence type="predicted"/>
<evidence type="ECO:0000313" key="3">
    <source>
        <dbReference type="Proteomes" id="UP000054279"/>
    </source>
</evidence>
<protein>
    <submittedName>
        <fullName evidence="2">Unplaced genomic scaffold SPHSTscaffold_140, whole genome shotgun sequence</fullName>
    </submittedName>
</protein>
<gene>
    <name evidence="2" type="ORF">M422DRAFT_264773</name>
</gene>
<evidence type="ECO:0000313" key="2">
    <source>
        <dbReference type="EMBL" id="KIJ33234.1"/>
    </source>
</evidence>